<dbReference type="Pfam" id="PF03951">
    <property type="entry name" value="Gln-synt_N"/>
    <property type="match status" value="1"/>
</dbReference>
<dbReference type="PANTHER" id="PTHR43785">
    <property type="entry name" value="GAMMA-GLUTAMYLPUTRESCINE SYNTHETASE"/>
    <property type="match status" value="1"/>
</dbReference>
<dbReference type="SUPFAM" id="SSF55931">
    <property type="entry name" value="Glutamine synthetase/guanido kinase"/>
    <property type="match status" value="1"/>
</dbReference>
<gene>
    <name evidence="11" type="ORF">H8717_10190</name>
</gene>
<keyword evidence="5" id="KW-0067">ATP-binding</keyword>
<evidence type="ECO:0000256" key="6">
    <source>
        <dbReference type="ARBA" id="ARBA00022842"/>
    </source>
</evidence>
<evidence type="ECO:0000259" key="10">
    <source>
        <dbReference type="PROSITE" id="PS51987"/>
    </source>
</evidence>
<keyword evidence="4" id="KW-0547">Nucleotide-binding</keyword>
<sequence>MRYTENEVMEFVRENEVKFIRLAFCDLFGAQKNISITAEELPRAFAGGISFDASAIEGFLNVDRSDLFLFPEPDTLAVLPWRPGRGRAARLFCEIRHPDGSPFEGDGRYLLKKACARAREMGYLCQIGPECEFYLFELDEKGNPTTLPIDTAGYLDVAPADRGENIRRDICLTLEEMGIVPESFHHEQGPGQNEIDFRYSDALTAADQVVTFKGAVRTMAAQNGMFASFLPKPMLDCAGSGFHINMSLSKDGRNIFQNGGGRHCPEAEGFLAGILARVREITAILNPLTNSYRRFGAFEAPRYITWSHSNRSQLIRIPAVTGEYARLELRSPDPACNPYFAFALLIHAGLDGVGQGLALPAACEHDLYRAGETLLAAYERLPADLGEALDLLEQSELARRVLPADTIAKFLSAKRRAQAANLRAEDPFGLEHRTDFLRY</sequence>
<dbReference type="InterPro" id="IPR036651">
    <property type="entry name" value="Gln_synt_N_sf"/>
</dbReference>
<reference evidence="11 12" key="1">
    <citation type="submission" date="2020-08" db="EMBL/GenBank/DDBJ databases">
        <title>Genome public.</title>
        <authorList>
            <person name="Liu C."/>
            <person name="Sun Q."/>
        </authorList>
    </citation>
    <scope>NUCLEOTIDE SEQUENCE [LARGE SCALE GENOMIC DNA]</scope>
    <source>
        <strain evidence="11 12">BX1</strain>
    </source>
</reference>
<dbReference type="InterPro" id="IPR014746">
    <property type="entry name" value="Gln_synth/guanido_kin_cat_dom"/>
</dbReference>
<dbReference type="PANTHER" id="PTHR43785:SF12">
    <property type="entry name" value="TYPE-1 GLUTAMINE SYNTHETASE 2"/>
    <property type="match status" value="1"/>
</dbReference>
<dbReference type="Gene3D" id="3.30.590.10">
    <property type="entry name" value="Glutamine synthetase/guanido kinase, catalytic domain"/>
    <property type="match status" value="1"/>
</dbReference>
<keyword evidence="3" id="KW-0436">Ligase</keyword>
<comment type="similarity">
    <text evidence="2 7 8">Belongs to the glutamine synthetase family.</text>
</comment>
<name>A0ABR7NK35_9FIRM</name>
<evidence type="ECO:0000256" key="1">
    <source>
        <dbReference type="ARBA" id="ARBA00001946"/>
    </source>
</evidence>
<dbReference type="Gene3D" id="3.10.20.70">
    <property type="entry name" value="Glutamine synthetase, N-terminal domain"/>
    <property type="match status" value="1"/>
</dbReference>
<evidence type="ECO:0000313" key="12">
    <source>
        <dbReference type="Proteomes" id="UP000658131"/>
    </source>
</evidence>
<dbReference type="InterPro" id="IPR008146">
    <property type="entry name" value="Gln_synth_cat_dom"/>
</dbReference>
<dbReference type="PROSITE" id="PS00181">
    <property type="entry name" value="GLNA_ATP"/>
    <property type="match status" value="1"/>
</dbReference>
<organism evidence="11 12">
    <name type="scientific">Yanshouia hominis</name>
    <dbReference type="NCBI Taxonomy" id="2763673"/>
    <lineage>
        <taxon>Bacteria</taxon>
        <taxon>Bacillati</taxon>
        <taxon>Bacillota</taxon>
        <taxon>Clostridia</taxon>
        <taxon>Eubacteriales</taxon>
        <taxon>Oscillospiraceae</taxon>
        <taxon>Yanshouia</taxon>
    </lineage>
</organism>
<feature type="domain" description="GS catalytic" evidence="10">
    <location>
        <begin position="107"/>
        <end position="439"/>
    </location>
</feature>
<feature type="domain" description="GS beta-grasp" evidence="9">
    <location>
        <begin position="15"/>
        <end position="100"/>
    </location>
</feature>
<dbReference type="PROSITE" id="PS51986">
    <property type="entry name" value="GS_BETA_GRASP"/>
    <property type="match status" value="1"/>
</dbReference>
<proteinExistence type="inferred from homology"/>
<keyword evidence="12" id="KW-1185">Reference proteome</keyword>
<dbReference type="SMART" id="SM01230">
    <property type="entry name" value="Gln-synt_C"/>
    <property type="match status" value="1"/>
</dbReference>
<evidence type="ECO:0000256" key="5">
    <source>
        <dbReference type="ARBA" id="ARBA00022840"/>
    </source>
</evidence>
<evidence type="ECO:0000256" key="4">
    <source>
        <dbReference type="ARBA" id="ARBA00022741"/>
    </source>
</evidence>
<evidence type="ECO:0000256" key="7">
    <source>
        <dbReference type="PROSITE-ProRule" id="PRU01330"/>
    </source>
</evidence>
<comment type="cofactor">
    <cofactor evidence="1">
        <name>Mg(2+)</name>
        <dbReference type="ChEBI" id="CHEBI:18420"/>
    </cofactor>
</comment>
<dbReference type="Proteomes" id="UP000658131">
    <property type="component" value="Unassembled WGS sequence"/>
</dbReference>
<dbReference type="EMBL" id="JACRTB010000015">
    <property type="protein sequence ID" value="MBC8576768.1"/>
    <property type="molecule type" value="Genomic_DNA"/>
</dbReference>
<accession>A0ABR7NK35</accession>
<protein>
    <submittedName>
        <fullName evidence="11">Glutamine synthetase</fullName>
    </submittedName>
</protein>
<evidence type="ECO:0000259" key="9">
    <source>
        <dbReference type="PROSITE" id="PS51986"/>
    </source>
</evidence>
<evidence type="ECO:0000256" key="8">
    <source>
        <dbReference type="RuleBase" id="RU000384"/>
    </source>
</evidence>
<dbReference type="InterPro" id="IPR027303">
    <property type="entry name" value="Gln_synth_gly_rich_site"/>
</dbReference>
<evidence type="ECO:0000313" key="11">
    <source>
        <dbReference type="EMBL" id="MBC8576768.1"/>
    </source>
</evidence>
<evidence type="ECO:0000256" key="2">
    <source>
        <dbReference type="ARBA" id="ARBA00009897"/>
    </source>
</evidence>
<dbReference type="PROSITE" id="PS51987">
    <property type="entry name" value="GS_CATALYTIC"/>
    <property type="match status" value="1"/>
</dbReference>
<evidence type="ECO:0000256" key="3">
    <source>
        <dbReference type="ARBA" id="ARBA00022598"/>
    </source>
</evidence>
<dbReference type="SUPFAM" id="SSF54368">
    <property type="entry name" value="Glutamine synthetase, N-terminal domain"/>
    <property type="match status" value="1"/>
</dbReference>
<comment type="caution">
    <text evidence="11">The sequence shown here is derived from an EMBL/GenBank/DDBJ whole genome shotgun (WGS) entry which is preliminary data.</text>
</comment>
<dbReference type="InterPro" id="IPR008147">
    <property type="entry name" value="Gln_synt_N"/>
</dbReference>
<keyword evidence="6" id="KW-0460">Magnesium</keyword>
<dbReference type="Pfam" id="PF00120">
    <property type="entry name" value="Gln-synt_C"/>
    <property type="match status" value="1"/>
</dbReference>